<evidence type="ECO:0000256" key="1">
    <source>
        <dbReference type="SAM" id="Phobius"/>
    </source>
</evidence>
<keyword evidence="1" id="KW-0812">Transmembrane</keyword>
<dbReference type="Proteomes" id="UP000001219">
    <property type="component" value="Chromosome"/>
</dbReference>
<dbReference type="AlphaFoldDB" id="D0L468"/>
<keyword evidence="1" id="KW-0472">Membrane</keyword>
<feature type="transmembrane region" description="Helical" evidence="1">
    <location>
        <begin position="189"/>
        <end position="208"/>
    </location>
</feature>
<reference evidence="3 4" key="2">
    <citation type="journal article" date="2010" name="Stand. Genomic Sci.">
        <title>Complete genome sequence of Gordonia bronchialis type strain (3410).</title>
        <authorList>
            <person name="Ivanova N."/>
            <person name="Sikorski J."/>
            <person name="Jando M."/>
            <person name="Lapidus A."/>
            <person name="Nolan M."/>
            <person name="Lucas S."/>
            <person name="Del Rio T.G."/>
            <person name="Tice H."/>
            <person name="Copeland A."/>
            <person name="Cheng J.F."/>
            <person name="Chen F."/>
            <person name="Bruce D."/>
            <person name="Goodwin L."/>
            <person name="Pitluck S."/>
            <person name="Mavromatis K."/>
            <person name="Ovchinnikova G."/>
            <person name="Pati A."/>
            <person name="Chen A."/>
            <person name="Palaniappan K."/>
            <person name="Land M."/>
            <person name="Hauser L."/>
            <person name="Chang Y.J."/>
            <person name="Jeffries C.D."/>
            <person name="Chain P."/>
            <person name="Saunders E."/>
            <person name="Han C."/>
            <person name="Detter J.C."/>
            <person name="Brettin T."/>
            <person name="Rohde M."/>
            <person name="Goker M."/>
            <person name="Bristow J."/>
            <person name="Eisen J.A."/>
            <person name="Markowitz V."/>
            <person name="Hugenholtz P."/>
            <person name="Klenk H.P."/>
            <person name="Kyrpides N.C."/>
        </authorList>
    </citation>
    <scope>NUCLEOTIDE SEQUENCE [LARGE SCALE GENOMIC DNA]</scope>
    <source>
        <strain evidence="4">ATCC 25592 / DSM 43247 / BCRC 13721 / JCM 3198 / KCTC 3076 / NBRC 16047 / NCTC 10667</strain>
    </source>
</reference>
<keyword evidence="1" id="KW-1133">Transmembrane helix</keyword>
<reference evidence="4" key="1">
    <citation type="submission" date="2009-10" db="EMBL/GenBank/DDBJ databases">
        <title>The complete chromosome of Gordonia bronchialis DSM 43247.</title>
        <authorList>
            <consortium name="US DOE Joint Genome Institute (JGI-PGF)"/>
            <person name="Lucas S."/>
            <person name="Copeland A."/>
            <person name="Lapidus A."/>
            <person name="Glavina del Rio T."/>
            <person name="Dalin E."/>
            <person name="Tice H."/>
            <person name="Bruce D."/>
            <person name="Goodwin L."/>
            <person name="Pitluck S."/>
            <person name="Kyrpides N."/>
            <person name="Mavromatis K."/>
            <person name="Ivanova N."/>
            <person name="Ovchinnikova G."/>
            <person name="Saunders E."/>
            <person name="Brettin T."/>
            <person name="Detter J.C."/>
            <person name="Han C."/>
            <person name="Larimer F."/>
            <person name="Land M."/>
            <person name="Hauser L."/>
            <person name="Markowitz V."/>
            <person name="Cheng J.-F."/>
            <person name="Hugenholtz P."/>
            <person name="Woyke T."/>
            <person name="Wu D."/>
            <person name="Jando M."/>
            <person name="Schneider S."/>
            <person name="Goeker M."/>
            <person name="Klenk H.-P."/>
            <person name="Eisen J.A."/>
        </authorList>
    </citation>
    <scope>NUCLEOTIDE SEQUENCE [LARGE SCALE GENOMIC DNA]</scope>
    <source>
        <strain evidence="4">ATCC 25592 / DSM 43247 / BCRC 13721 / JCM 3198 / KCTC 3076 / NBRC 16047 / NCTC 10667</strain>
    </source>
</reference>
<dbReference type="HOGENOM" id="CLU_038353_0_0_11"/>
<organism evidence="3 4">
    <name type="scientific">Gordonia bronchialis (strain ATCC 25592 / DSM 43247 / BCRC 13721 / JCM 3198 / KCTC 3076 / NBRC 16047 / NCTC 10667)</name>
    <name type="common">Rhodococcus bronchialis</name>
    <dbReference type="NCBI Taxonomy" id="526226"/>
    <lineage>
        <taxon>Bacteria</taxon>
        <taxon>Bacillati</taxon>
        <taxon>Actinomycetota</taxon>
        <taxon>Actinomycetes</taxon>
        <taxon>Mycobacteriales</taxon>
        <taxon>Gordoniaceae</taxon>
        <taxon>Gordonia</taxon>
    </lineage>
</organism>
<feature type="transmembrane region" description="Helical" evidence="1">
    <location>
        <begin position="91"/>
        <end position="109"/>
    </location>
</feature>
<name>D0L468_GORB4</name>
<feature type="transmembrane region" description="Helical" evidence="1">
    <location>
        <begin position="229"/>
        <end position="252"/>
    </location>
</feature>
<dbReference type="InterPro" id="IPR038731">
    <property type="entry name" value="RgtA/B/C-like"/>
</dbReference>
<protein>
    <recommendedName>
        <fullName evidence="2">Glycosyltransferase RgtA/B/C/D-like domain-containing protein</fullName>
    </recommendedName>
</protein>
<accession>D0L468</accession>
<evidence type="ECO:0000313" key="4">
    <source>
        <dbReference type="Proteomes" id="UP000001219"/>
    </source>
</evidence>
<feature type="transmembrane region" description="Helical" evidence="1">
    <location>
        <begin position="324"/>
        <end position="343"/>
    </location>
</feature>
<dbReference type="STRING" id="526226.Gbro_0981"/>
<gene>
    <name evidence="3" type="ordered locus">Gbro_0981</name>
</gene>
<feature type="transmembrane region" description="Helical" evidence="1">
    <location>
        <begin position="401"/>
        <end position="421"/>
    </location>
</feature>
<evidence type="ECO:0000259" key="2">
    <source>
        <dbReference type="Pfam" id="PF13231"/>
    </source>
</evidence>
<sequence length="574" mass="61260">MSTRRTPSPGAALLVFTICFVAYLAFGVYLAAGLNVFVGDSLARVQAAQSVLFSRDPHLAAIGFIFTPLTAIVQLPLTALTPWWPEMTTEALSAAVMSAAFMAGSVVQVSGVARDRALPRWVSVTVTVCYAVNPMIVVYAANGMSEAPYLFLLAWASRRLIRWVDNDDVHELTVAAIALGLGYLTRYDGGAATIAAAALVAVVSFRRAGPGGVARAVRAGGSIAASDRWYRTILDVTLVVLPSAVAFIGWAFTSWLITGNAFAQFSSEYGNASIIAQSGGSGSATVSAALAFSATELLILAPLLPLLLVVVATTRTLRHRLYPLMPSVLLIGAVLAFQVLSYSRGSTFGFLRFYITVILLSGLVAMLATPARRRVPTRRPGLRAAPPAVETGPHTGRSATVLGICAVVTMALAIPVTAVGMTSPKRAPQEFALEAVIAPRPDSTDQRHLDARRLLRTFSTERRLAQYLDSLNLPDGSVLTDTVYGFAVVVASTRPRQFVIPSDQDFTNILNDPAAHGVRYLLTVPKAGRGVSDALNVRYPTLYDNGAQISVLVLEVPNDGADQIDWRVYRVIPT</sequence>
<feature type="transmembrane region" description="Helical" evidence="1">
    <location>
        <begin position="121"/>
        <end position="141"/>
    </location>
</feature>
<feature type="transmembrane region" description="Helical" evidence="1">
    <location>
        <begin position="59"/>
        <end position="79"/>
    </location>
</feature>
<dbReference type="Pfam" id="PF13231">
    <property type="entry name" value="PMT_2"/>
    <property type="match status" value="1"/>
</dbReference>
<feature type="transmembrane region" description="Helical" evidence="1">
    <location>
        <begin position="12"/>
        <end position="38"/>
    </location>
</feature>
<keyword evidence="4" id="KW-1185">Reference proteome</keyword>
<dbReference type="eggNOG" id="COG1807">
    <property type="taxonomic scope" value="Bacteria"/>
</dbReference>
<dbReference type="KEGG" id="gbr:Gbro_0981"/>
<proteinExistence type="predicted"/>
<feature type="transmembrane region" description="Helical" evidence="1">
    <location>
        <begin position="288"/>
        <end position="312"/>
    </location>
</feature>
<feature type="domain" description="Glycosyltransferase RgtA/B/C/D-like" evidence="2">
    <location>
        <begin position="92"/>
        <end position="204"/>
    </location>
</feature>
<evidence type="ECO:0000313" key="3">
    <source>
        <dbReference type="EMBL" id="ACY20292.1"/>
    </source>
</evidence>
<feature type="transmembrane region" description="Helical" evidence="1">
    <location>
        <begin position="349"/>
        <end position="369"/>
    </location>
</feature>
<dbReference type="EMBL" id="CP001802">
    <property type="protein sequence ID" value="ACY20292.1"/>
    <property type="molecule type" value="Genomic_DNA"/>
</dbReference>
<dbReference type="RefSeq" id="WP_012832871.1">
    <property type="nucleotide sequence ID" value="NC_013441.1"/>
</dbReference>